<dbReference type="EMBL" id="SOAU01000001">
    <property type="protein sequence ID" value="TDT15451.1"/>
    <property type="molecule type" value="Genomic_DNA"/>
</dbReference>
<sequence length="116" mass="12793">MAAGRSDRSTSESGETPVVTHDPDRHRYVISVDGVPLGTSVYSQTGDLRIFVHTEIAPAGEGRGLGSVLVREALDDIAERNGRIVPLCPFVSGWIERHPEYERLVDEQMTAAYRRS</sequence>
<organism evidence="3 4">
    <name type="scientific">Ilumatobacter fluminis</name>
    <dbReference type="NCBI Taxonomy" id="467091"/>
    <lineage>
        <taxon>Bacteria</taxon>
        <taxon>Bacillati</taxon>
        <taxon>Actinomycetota</taxon>
        <taxon>Acidimicrobiia</taxon>
        <taxon>Acidimicrobiales</taxon>
        <taxon>Ilumatobacteraceae</taxon>
        <taxon>Ilumatobacter</taxon>
    </lineage>
</organism>
<dbReference type="RefSeq" id="WP_133867898.1">
    <property type="nucleotide sequence ID" value="NZ_SOAU01000001.1"/>
</dbReference>
<evidence type="ECO:0000256" key="1">
    <source>
        <dbReference type="SAM" id="MobiDB-lite"/>
    </source>
</evidence>
<dbReference type="InterPro" id="IPR045057">
    <property type="entry name" value="Gcn5-rel_NAT"/>
</dbReference>
<dbReference type="PANTHER" id="PTHR31435">
    <property type="entry name" value="PROTEIN NATD1"/>
    <property type="match status" value="1"/>
</dbReference>
<reference evidence="3 4" key="1">
    <citation type="submission" date="2019-03" db="EMBL/GenBank/DDBJ databases">
        <title>Sequencing the genomes of 1000 actinobacteria strains.</title>
        <authorList>
            <person name="Klenk H.-P."/>
        </authorList>
    </citation>
    <scope>NUCLEOTIDE SEQUENCE [LARGE SCALE GENOMIC DNA]</scope>
    <source>
        <strain evidence="3 4">DSM 18936</strain>
    </source>
</reference>
<dbReference type="OrthoDB" id="5405911at2"/>
<name>A0A4R7HWP7_9ACTN</name>
<proteinExistence type="predicted"/>
<protein>
    <recommendedName>
        <fullName evidence="2">N-acetyltransferase domain-containing protein</fullName>
    </recommendedName>
</protein>
<dbReference type="InterPro" id="IPR016181">
    <property type="entry name" value="Acyl_CoA_acyltransferase"/>
</dbReference>
<dbReference type="Gene3D" id="3.40.630.30">
    <property type="match status" value="1"/>
</dbReference>
<comment type="caution">
    <text evidence="3">The sequence shown here is derived from an EMBL/GenBank/DDBJ whole genome shotgun (WGS) entry which is preliminary data.</text>
</comment>
<evidence type="ECO:0000313" key="3">
    <source>
        <dbReference type="EMBL" id="TDT15451.1"/>
    </source>
</evidence>
<feature type="compositionally biased region" description="Basic and acidic residues" evidence="1">
    <location>
        <begin position="1"/>
        <end position="10"/>
    </location>
</feature>
<dbReference type="CDD" id="cd04301">
    <property type="entry name" value="NAT_SF"/>
    <property type="match status" value="1"/>
</dbReference>
<feature type="region of interest" description="Disordered" evidence="1">
    <location>
        <begin position="1"/>
        <end position="24"/>
    </location>
</feature>
<feature type="domain" description="N-acetyltransferase" evidence="2">
    <location>
        <begin position="20"/>
        <end position="106"/>
    </location>
</feature>
<dbReference type="Pfam" id="PF14542">
    <property type="entry name" value="Acetyltransf_CG"/>
    <property type="match status" value="1"/>
</dbReference>
<keyword evidence="4" id="KW-1185">Reference proteome</keyword>
<dbReference type="AlphaFoldDB" id="A0A4R7HWP7"/>
<evidence type="ECO:0000259" key="2">
    <source>
        <dbReference type="PROSITE" id="PS51729"/>
    </source>
</evidence>
<dbReference type="SUPFAM" id="SSF55729">
    <property type="entry name" value="Acyl-CoA N-acyltransferases (Nat)"/>
    <property type="match status" value="1"/>
</dbReference>
<accession>A0A4R7HWP7</accession>
<evidence type="ECO:0000313" key="4">
    <source>
        <dbReference type="Proteomes" id="UP000294558"/>
    </source>
</evidence>
<gene>
    <name evidence="3" type="ORF">BDK89_1021</name>
</gene>
<dbReference type="PANTHER" id="PTHR31435:SF10">
    <property type="entry name" value="BSR4717 PROTEIN"/>
    <property type="match status" value="1"/>
</dbReference>
<dbReference type="Proteomes" id="UP000294558">
    <property type="component" value="Unassembled WGS sequence"/>
</dbReference>
<dbReference type="InterPro" id="IPR031165">
    <property type="entry name" value="GNAT_YJDJ"/>
</dbReference>
<dbReference type="PROSITE" id="PS51729">
    <property type="entry name" value="GNAT_YJDJ"/>
    <property type="match status" value="1"/>
</dbReference>